<proteinExistence type="predicted"/>
<dbReference type="InterPro" id="IPR007197">
    <property type="entry name" value="rSAM"/>
</dbReference>
<evidence type="ECO:0000259" key="6">
    <source>
        <dbReference type="PROSITE" id="PS51332"/>
    </source>
</evidence>
<dbReference type="CDD" id="cd02068">
    <property type="entry name" value="radical_SAM_B12_BD"/>
    <property type="match status" value="1"/>
</dbReference>
<dbReference type="Pfam" id="PF04055">
    <property type="entry name" value="Radical_SAM"/>
    <property type="match status" value="1"/>
</dbReference>
<accession>A0A8H2M6G2</accession>
<dbReference type="PROSITE" id="PS51918">
    <property type="entry name" value="RADICAL_SAM"/>
    <property type="match status" value="1"/>
</dbReference>
<dbReference type="InterPro" id="IPR006638">
    <property type="entry name" value="Elp3/MiaA/NifB-like_rSAM"/>
</dbReference>
<dbReference type="RefSeq" id="WP_131749459.1">
    <property type="nucleotide sequence ID" value="NZ_CAACYI010000001.1"/>
</dbReference>
<dbReference type="GO" id="GO:0031419">
    <property type="term" value="F:cobalamin binding"/>
    <property type="evidence" value="ECO:0007669"/>
    <property type="project" value="InterPro"/>
</dbReference>
<evidence type="ECO:0000256" key="5">
    <source>
        <dbReference type="ARBA" id="ARBA00023014"/>
    </source>
</evidence>
<comment type="caution">
    <text evidence="8">The sequence shown here is derived from an EMBL/GenBank/DDBJ whole genome shotgun (WGS) entry which is preliminary data.</text>
</comment>
<evidence type="ECO:0000256" key="4">
    <source>
        <dbReference type="ARBA" id="ARBA00023004"/>
    </source>
</evidence>
<reference evidence="8 9" key="1">
    <citation type="submission" date="2019-02" db="EMBL/GenBank/DDBJ databases">
        <authorList>
            <consortium name="Pathogen Informatics"/>
        </authorList>
    </citation>
    <scope>NUCLEOTIDE SEQUENCE [LARGE SCALE GENOMIC DNA]</scope>
    <source>
        <strain evidence="8 9">3012STDY7089603</strain>
    </source>
</reference>
<dbReference type="SMART" id="SM00729">
    <property type="entry name" value="Elp3"/>
    <property type="match status" value="1"/>
</dbReference>
<dbReference type="InterPro" id="IPR051198">
    <property type="entry name" value="BchE-like"/>
</dbReference>
<dbReference type="InterPro" id="IPR034466">
    <property type="entry name" value="Methyltransferase_Class_B"/>
</dbReference>
<name>A0A8H2M6G2_9FIRM</name>
<comment type="cofactor">
    <cofactor evidence="1">
        <name>[4Fe-4S] cluster</name>
        <dbReference type="ChEBI" id="CHEBI:49883"/>
    </cofactor>
</comment>
<sequence length="557" mass="65147">MKFLLVGINSKFIHTNLAIRYLKEVSRAETSFLEFTINQPLDTIYGALLEEEAQVYGFSTYIWNIQECLDLARDLKAVRPQARIVFGGPEVSYESQAFLRDHPYVDEILLGEGERAWPIYQEKVIQGGDLKDVPNLVYRQGDQICQNPLAPYLDLKDLPDPYLEKEDLTNKIAYLESSRGCPFHCAFCLSSVLGPVRFVDMDRVFSQIQRLLSYGAVQIKFIDRTFNASEKRAFNLMDFIQSLGLKDFNFHFEATAHLMSEKMIDYFSKSPRGLFQLELGIQSTNEKTLKVINRTMDWPRLREVVERIRSQGRTHQHVDLIIGLPYEGLDQLKKSFNDTYSLGAEKIQVGFLKVLKGSLLKNKSQDYGLVYSHRPPYEILETPWLSALEIRQLKVFEDLVDKFHNEGYFERSNGYLMKKLDQDPFSYFYNFSLYYKKEGLHLDQHQRKKLYQILTSYAQFLGQGDSAFYRALFLDYVQNNQGPLPDYFPQRQEAYLEKSKIHDLFRQSRVQDLLGVQDPHIKDLMKKVHPYRLDGKIILVDRRDNPVKIYEMEEIHD</sequence>
<dbReference type="PANTHER" id="PTHR43409">
    <property type="entry name" value="ANAEROBIC MAGNESIUM-PROTOPORPHYRIN IX MONOMETHYL ESTER CYCLASE-RELATED"/>
    <property type="match status" value="1"/>
</dbReference>
<evidence type="ECO:0000259" key="7">
    <source>
        <dbReference type="PROSITE" id="PS51918"/>
    </source>
</evidence>
<dbReference type="GO" id="GO:0016740">
    <property type="term" value="F:transferase activity"/>
    <property type="evidence" value="ECO:0007669"/>
    <property type="project" value="UniProtKB-KW"/>
</dbReference>
<dbReference type="InterPro" id="IPR025288">
    <property type="entry name" value="DUF4080"/>
</dbReference>
<dbReference type="Pfam" id="PF02310">
    <property type="entry name" value="B12-binding"/>
    <property type="match status" value="1"/>
</dbReference>
<evidence type="ECO:0000256" key="3">
    <source>
        <dbReference type="ARBA" id="ARBA00022723"/>
    </source>
</evidence>
<keyword evidence="9" id="KW-1185">Reference proteome</keyword>
<dbReference type="Pfam" id="PF13311">
    <property type="entry name" value="DUF4080"/>
    <property type="match status" value="1"/>
</dbReference>
<keyword evidence="4" id="KW-0408">Iron</keyword>
<dbReference type="EMBL" id="CAACYI010000001">
    <property type="protein sequence ID" value="VFB16793.1"/>
    <property type="molecule type" value="Genomic_DNA"/>
</dbReference>
<dbReference type="SFLD" id="SFLDG01123">
    <property type="entry name" value="methyltransferase_(Class_B)"/>
    <property type="match status" value="1"/>
</dbReference>
<dbReference type="InterPro" id="IPR006158">
    <property type="entry name" value="Cobalamin-bd"/>
</dbReference>
<dbReference type="Gene3D" id="3.40.50.280">
    <property type="entry name" value="Cobalamin-binding domain"/>
    <property type="match status" value="1"/>
</dbReference>
<dbReference type="InterPro" id="IPR023404">
    <property type="entry name" value="rSAM_horseshoe"/>
</dbReference>
<keyword evidence="2" id="KW-0949">S-adenosyl-L-methionine</keyword>
<keyword evidence="3" id="KW-0479">Metal-binding</keyword>
<dbReference type="Proteomes" id="UP000377798">
    <property type="component" value="Unassembled WGS sequence"/>
</dbReference>
<dbReference type="SFLD" id="SFLDG01082">
    <property type="entry name" value="B12-binding_domain_containing"/>
    <property type="match status" value="1"/>
</dbReference>
<feature type="domain" description="Radical SAM core" evidence="7">
    <location>
        <begin position="167"/>
        <end position="397"/>
    </location>
</feature>
<evidence type="ECO:0000256" key="1">
    <source>
        <dbReference type="ARBA" id="ARBA00001966"/>
    </source>
</evidence>
<protein>
    <submittedName>
        <fullName evidence="8">(Dimethylallyl)adenosine tRNA methylthiotransferase</fullName>
    </submittedName>
</protein>
<dbReference type="GO" id="GO:0005829">
    <property type="term" value="C:cytosol"/>
    <property type="evidence" value="ECO:0007669"/>
    <property type="project" value="TreeGrafter"/>
</dbReference>
<feature type="domain" description="B12-binding" evidence="6">
    <location>
        <begin position="1"/>
        <end position="131"/>
    </location>
</feature>
<dbReference type="SFLD" id="SFLDS00029">
    <property type="entry name" value="Radical_SAM"/>
    <property type="match status" value="1"/>
</dbReference>
<keyword evidence="8" id="KW-0808">Transferase</keyword>
<dbReference type="AlphaFoldDB" id="A0A8H2M6G2"/>
<dbReference type="PROSITE" id="PS51332">
    <property type="entry name" value="B12_BINDING"/>
    <property type="match status" value="1"/>
</dbReference>
<evidence type="ECO:0000313" key="9">
    <source>
        <dbReference type="Proteomes" id="UP000377798"/>
    </source>
</evidence>
<organism evidence="8 9">
    <name type="scientific">Urinicoccus massiliensis</name>
    <dbReference type="NCBI Taxonomy" id="1723382"/>
    <lineage>
        <taxon>Bacteria</taxon>
        <taxon>Bacillati</taxon>
        <taxon>Bacillota</taxon>
        <taxon>Tissierellia</taxon>
        <taxon>Tissierellales</taxon>
        <taxon>Peptoniphilaceae</taxon>
        <taxon>Urinicoccus</taxon>
    </lineage>
</organism>
<dbReference type="PANTHER" id="PTHR43409:SF16">
    <property type="entry name" value="SLR0320 PROTEIN"/>
    <property type="match status" value="1"/>
</dbReference>
<gene>
    <name evidence="8" type="ORF">NCTC13150_01362</name>
</gene>
<evidence type="ECO:0000313" key="8">
    <source>
        <dbReference type="EMBL" id="VFB16793.1"/>
    </source>
</evidence>
<dbReference type="InterPro" id="IPR058240">
    <property type="entry name" value="rSAM_sf"/>
</dbReference>
<dbReference type="GO" id="GO:0051539">
    <property type="term" value="F:4 iron, 4 sulfur cluster binding"/>
    <property type="evidence" value="ECO:0007669"/>
    <property type="project" value="UniProtKB-KW"/>
</dbReference>
<dbReference type="SUPFAM" id="SSF102114">
    <property type="entry name" value="Radical SAM enzymes"/>
    <property type="match status" value="1"/>
</dbReference>
<evidence type="ECO:0000256" key="2">
    <source>
        <dbReference type="ARBA" id="ARBA00022691"/>
    </source>
</evidence>
<dbReference type="Gene3D" id="3.80.30.20">
    <property type="entry name" value="tm_1862 like domain"/>
    <property type="match status" value="1"/>
</dbReference>
<dbReference type="GO" id="GO:0046872">
    <property type="term" value="F:metal ion binding"/>
    <property type="evidence" value="ECO:0007669"/>
    <property type="project" value="UniProtKB-KW"/>
</dbReference>
<keyword evidence="5" id="KW-0411">Iron-sulfur</keyword>